<dbReference type="Pfam" id="PF02624">
    <property type="entry name" value="YcaO"/>
    <property type="match status" value="1"/>
</dbReference>
<dbReference type="InterPro" id="IPR017667">
    <property type="entry name" value="Methan_mark_1"/>
</dbReference>
<comment type="caution">
    <text evidence="2">The sequence shown here is derived from an EMBL/GenBank/DDBJ whole genome shotgun (WGS) entry which is preliminary data.</text>
</comment>
<reference evidence="2 3" key="1">
    <citation type="submission" date="2018-12" db="EMBL/GenBank/DDBJ databases">
        <title>The complete genome of the methanogenic archaea of the candidate phylum Verstraetearchaeota, obtained from the metagenome of underground thermal water.</title>
        <authorList>
            <person name="Kadnikov V.V."/>
            <person name="Mardanov A.V."/>
            <person name="Beletsky A.V."/>
            <person name="Karnachuk O.V."/>
            <person name="Ravin N.V."/>
        </authorList>
    </citation>
    <scope>NUCLEOTIDE SEQUENCE [LARGE SCALE GENOMIC DNA]</scope>
    <source>
        <strain evidence="2">Ch88</strain>
    </source>
</reference>
<protein>
    <recommendedName>
        <fullName evidence="1">YcaO domain-containing protein</fullName>
    </recommendedName>
</protein>
<dbReference type="PROSITE" id="PS51664">
    <property type="entry name" value="YCAO"/>
    <property type="match status" value="1"/>
</dbReference>
<sequence>MPHMNLRSVPKGYTAGTHREVPPIKTLELVNRVKDKAGITRVAEITGLDRIGIPIFTSIRPMASEGAVTIYTGKGYSQEEAEVSAIMEGIERFSAEPRGFTLLRGSYRDLTYEREALDPNMLILPRRYQFSEEIEWVEGHSLTRNVPILVPAEAVFHPYSRHNQLFRTNTNGLAVGNAVEEAIVHGLMEVIERDAWSLFEAGRLQGRDLDLAHCGSPMVRSILEKLENAGIGVFAKDITSDLRIPTVAVAVDDELTRDPALLSLGVGTHLVAEIAAVRALTEAVQSRLTTIHGTREDTAKAEFARRIGYDRMKRINRKWFSPSPERVGLDELGSFSGDDFLEDIRYTLERLRDAGLREVIVVDLTRGETGIPAVRVIVPGLEVYALDKERAGRRLSAHSGTQYYSGV</sequence>
<organism evidence="2 3">
    <name type="scientific">Methanosuratincola subterraneus</name>
    <dbReference type="NCBI Taxonomy" id="2593994"/>
    <lineage>
        <taxon>Archaea</taxon>
        <taxon>Thermoproteota</taxon>
        <taxon>Methanosuratincolia</taxon>
        <taxon>Candidatus Methanomethylicales</taxon>
        <taxon>Candidatus Methanomethylicaceae</taxon>
        <taxon>Candidatus Methanosuratincola (ex Vanwonterghem et al. 2016)</taxon>
    </lineage>
</organism>
<dbReference type="PANTHER" id="PTHR37809:SF1">
    <property type="entry name" value="RIBOSOMAL PROTEIN S12 METHYLTHIOTRANSFERASE ACCESSORY FACTOR YCAO"/>
    <property type="match status" value="1"/>
</dbReference>
<evidence type="ECO:0000313" key="3">
    <source>
        <dbReference type="Proteomes" id="UP000288215"/>
    </source>
</evidence>
<dbReference type="Proteomes" id="UP000288215">
    <property type="component" value="Unassembled WGS sequence"/>
</dbReference>
<gene>
    <name evidence="2" type="ORF">Metus_0621</name>
</gene>
<dbReference type="InterPro" id="IPR003776">
    <property type="entry name" value="YcaO-like_dom"/>
</dbReference>
<evidence type="ECO:0000313" key="2">
    <source>
        <dbReference type="EMBL" id="RWX73842.1"/>
    </source>
</evidence>
<accession>A0A444L8D5</accession>
<dbReference type="NCBIfam" id="TIGR03266">
    <property type="entry name" value="methan_mark_1"/>
    <property type="match status" value="1"/>
</dbReference>
<dbReference type="AlphaFoldDB" id="A0A444L8D5"/>
<feature type="domain" description="YcaO" evidence="1">
    <location>
        <begin position="73"/>
        <end position="407"/>
    </location>
</feature>
<name>A0A444L8D5_METS7</name>
<proteinExistence type="predicted"/>
<dbReference type="Gene3D" id="3.30.1330.230">
    <property type="match status" value="2"/>
</dbReference>
<dbReference type="EMBL" id="RXGA01000002">
    <property type="protein sequence ID" value="RWX73842.1"/>
    <property type="molecule type" value="Genomic_DNA"/>
</dbReference>
<evidence type="ECO:0000259" key="1">
    <source>
        <dbReference type="PROSITE" id="PS51664"/>
    </source>
</evidence>
<dbReference type="NCBIfam" id="TIGR00702">
    <property type="entry name" value="YcaO-type kinase domain"/>
    <property type="match status" value="1"/>
</dbReference>
<dbReference type="PANTHER" id="PTHR37809">
    <property type="entry name" value="RIBOSOMAL PROTEIN S12 METHYLTHIOTRANSFERASE ACCESSORY FACTOR YCAO"/>
    <property type="match status" value="1"/>
</dbReference>